<evidence type="ECO:0000313" key="2">
    <source>
        <dbReference type="Proteomes" id="UP000223891"/>
    </source>
</evidence>
<dbReference type="EMBL" id="KU574722">
    <property type="protein sequence ID" value="AMM44005.1"/>
    <property type="molecule type" value="Genomic_DNA"/>
</dbReference>
<reference evidence="2" key="1">
    <citation type="submission" date="2016-01" db="EMBL/GenBank/DDBJ databases">
        <title>Isolation and Characterization of Enterobacteria phage CBB.</title>
        <authorList>
            <person name="Buttimer C.T.H."/>
            <person name="Hendrix H."/>
            <person name="Alexandre H."/>
            <person name="O'Mahony J."/>
            <person name="Lavigne R."/>
            <person name="Coffey A."/>
        </authorList>
    </citation>
    <scope>NUCLEOTIDE SEQUENCE [LARGE SCALE GENOMIC DNA]</scope>
</reference>
<keyword evidence="2" id="KW-1185">Reference proteome</keyword>
<accession>A0A1L2CVE9</accession>
<organism evidence="1 2">
    <name type="scientific">Pectobacterium phage vB_PcaM_CBB</name>
    <dbReference type="NCBI Taxonomy" id="2772511"/>
    <lineage>
        <taxon>Viruses</taxon>
        <taxon>Duplodnaviria</taxon>
        <taxon>Heunggongvirae</taxon>
        <taxon>Uroviricota</taxon>
        <taxon>Caudoviricetes</taxon>
        <taxon>Mimasvirus</taxon>
        <taxon>Mimasvirus CBB</taxon>
    </lineage>
</organism>
<evidence type="ECO:0000313" key="1">
    <source>
        <dbReference type="EMBL" id="AMM44005.1"/>
    </source>
</evidence>
<proteinExistence type="predicted"/>
<protein>
    <submittedName>
        <fullName evidence="1">Putative membrane protein</fullName>
    </submittedName>
</protein>
<dbReference type="Proteomes" id="UP000223891">
    <property type="component" value="Segment"/>
</dbReference>
<sequence>MPVIAITWLLKTNANNAITMIIKIKTSKKYFIGYPTIIAGCLAVVKRSRWFFYT</sequence>
<name>A0A1L2CVE9_9CAUD</name>
<gene>
    <name evidence="1" type="ORF">CBB_442</name>
</gene>